<evidence type="ECO:0000256" key="3">
    <source>
        <dbReference type="ARBA" id="ARBA00022475"/>
    </source>
</evidence>
<feature type="transmembrane region" description="Helical" evidence="8">
    <location>
        <begin position="117"/>
        <end position="139"/>
    </location>
</feature>
<dbReference type="PANTHER" id="PTHR43549">
    <property type="entry name" value="MULTIDRUG RESISTANCE PROTEIN YPNP-RELATED"/>
    <property type="match status" value="1"/>
</dbReference>
<feature type="region of interest" description="Disordered" evidence="7">
    <location>
        <begin position="1"/>
        <end position="23"/>
    </location>
</feature>
<dbReference type="EMBL" id="JADIMS010000011">
    <property type="protein sequence ID" value="MBO8449615.1"/>
    <property type="molecule type" value="Genomic_DNA"/>
</dbReference>
<feature type="transmembrane region" description="Helical" evidence="8">
    <location>
        <begin position="76"/>
        <end position="97"/>
    </location>
</feature>
<feature type="transmembrane region" description="Helical" evidence="8">
    <location>
        <begin position="351"/>
        <end position="376"/>
    </location>
</feature>
<evidence type="ECO:0000256" key="4">
    <source>
        <dbReference type="ARBA" id="ARBA00022692"/>
    </source>
</evidence>
<reference evidence="9" key="2">
    <citation type="journal article" date="2021" name="PeerJ">
        <title>Extensive microbial diversity within the chicken gut microbiome revealed by metagenomics and culture.</title>
        <authorList>
            <person name="Gilroy R."/>
            <person name="Ravi A."/>
            <person name="Getino M."/>
            <person name="Pursley I."/>
            <person name="Horton D.L."/>
            <person name="Alikhan N.F."/>
            <person name="Baker D."/>
            <person name="Gharbi K."/>
            <person name="Hall N."/>
            <person name="Watson M."/>
            <person name="Adriaenssens E.M."/>
            <person name="Foster-Nyarko E."/>
            <person name="Jarju S."/>
            <person name="Secka A."/>
            <person name="Antonio M."/>
            <person name="Oren A."/>
            <person name="Chaudhuri R.R."/>
            <person name="La Ragione R."/>
            <person name="Hildebrand F."/>
            <person name="Pallen M.J."/>
        </authorList>
    </citation>
    <scope>NUCLEOTIDE SEQUENCE</scope>
    <source>
        <strain evidence="9">B3-4054</strain>
    </source>
</reference>
<name>A0A9D9EN39_9SPIR</name>
<dbReference type="PANTHER" id="PTHR43549:SF3">
    <property type="entry name" value="MULTIDRUG RESISTANCE PROTEIN YPNP-RELATED"/>
    <property type="match status" value="1"/>
</dbReference>
<dbReference type="Pfam" id="PF01554">
    <property type="entry name" value="MatE"/>
    <property type="match status" value="2"/>
</dbReference>
<feature type="transmembrane region" description="Helical" evidence="8">
    <location>
        <begin position="193"/>
        <end position="219"/>
    </location>
</feature>
<dbReference type="NCBIfam" id="TIGR00797">
    <property type="entry name" value="matE"/>
    <property type="match status" value="1"/>
</dbReference>
<feature type="transmembrane region" description="Helical" evidence="8">
    <location>
        <begin position="388"/>
        <end position="410"/>
    </location>
</feature>
<feature type="transmembrane region" description="Helical" evidence="8">
    <location>
        <begin position="35"/>
        <end position="56"/>
    </location>
</feature>
<evidence type="ECO:0000256" key="2">
    <source>
        <dbReference type="ARBA" id="ARBA00022448"/>
    </source>
</evidence>
<feature type="transmembrane region" description="Helical" evidence="8">
    <location>
        <begin position="266"/>
        <end position="284"/>
    </location>
</feature>
<dbReference type="InterPro" id="IPR048279">
    <property type="entry name" value="MdtK-like"/>
</dbReference>
<keyword evidence="6 8" id="KW-0472">Membrane</keyword>
<reference evidence="9" key="1">
    <citation type="submission" date="2020-10" db="EMBL/GenBank/DDBJ databases">
        <authorList>
            <person name="Gilroy R."/>
        </authorList>
    </citation>
    <scope>NUCLEOTIDE SEQUENCE</scope>
    <source>
        <strain evidence="9">B3-4054</strain>
    </source>
</reference>
<feature type="compositionally biased region" description="Basic and acidic residues" evidence="7">
    <location>
        <begin position="13"/>
        <end position="23"/>
    </location>
</feature>
<dbReference type="CDD" id="cd13144">
    <property type="entry name" value="MATE_like_4"/>
    <property type="match status" value="1"/>
</dbReference>
<keyword evidence="3" id="KW-1003">Cell membrane</keyword>
<keyword evidence="2" id="KW-0813">Transport</keyword>
<dbReference type="GO" id="GO:0005886">
    <property type="term" value="C:plasma membrane"/>
    <property type="evidence" value="ECO:0007669"/>
    <property type="project" value="UniProtKB-SubCell"/>
</dbReference>
<keyword evidence="4 8" id="KW-0812">Transmembrane</keyword>
<feature type="transmembrane region" description="Helical" evidence="8">
    <location>
        <begin position="225"/>
        <end position="245"/>
    </location>
</feature>
<evidence type="ECO:0000256" key="7">
    <source>
        <dbReference type="SAM" id="MobiDB-lite"/>
    </source>
</evidence>
<sequence>MERGGSFCRRRRTVSDTRIEPRPENKMGVMPVNRLLISMSIPMMISMLVQALYNIVDSMFVAQLSENALTAVSLAFPAQNLMIAVATGTGVGVNALLSKSLGEKNFERANKTADNAVFLAFCSYAVFAVLGVFFSRIFFEVQTADMALTDPVNREEIVRQGTDYLVICTVLSFGLFFQITAERLLQSTGKTFYTMITQSIGAIINIIFDPVFIFGLFGFPRMETAGAAAATVMGQIIAAVLAILFNRFKNKEITISFRKFRPEGRIIRNIYLVGVPSIILAAIGSVMTFILNKILIVFSSTAAAVFGVYFKLQSFVFMPVFGLNNGMVPIIAYNFGARNPDRITKTIKLSVMYATGIMIAGFLVFQIFPGLLLGIFNASARMLEIGRPALRIISFSFLLAGFSVITTSVLQAFSHGFLSLSISAIRQLIVILPVAYLLSLSGNINLIWLAFPIAELVSFILCVIYMRLVFRREIRPMREGIPAPGTPAAGR</sequence>
<evidence type="ECO:0000313" key="10">
    <source>
        <dbReference type="Proteomes" id="UP000823616"/>
    </source>
</evidence>
<accession>A0A9D9EN39</accession>
<dbReference type="GO" id="GO:0042910">
    <property type="term" value="F:xenobiotic transmembrane transporter activity"/>
    <property type="evidence" value="ECO:0007669"/>
    <property type="project" value="InterPro"/>
</dbReference>
<protein>
    <submittedName>
        <fullName evidence="9">MATE family efflux transporter</fullName>
    </submittedName>
</protein>
<dbReference type="Proteomes" id="UP000823616">
    <property type="component" value="Unassembled WGS sequence"/>
</dbReference>
<evidence type="ECO:0000256" key="8">
    <source>
        <dbReference type="SAM" id="Phobius"/>
    </source>
</evidence>
<keyword evidence="5 8" id="KW-1133">Transmembrane helix</keyword>
<comment type="subcellular location">
    <subcellularLocation>
        <location evidence="1">Cell membrane</location>
        <topology evidence="1">Multi-pass membrane protein</topology>
    </subcellularLocation>
</comment>
<evidence type="ECO:0000256" key="1">
    <source>
        <dbReference type="ARBA" id="ARBA00004651"/>
    </source>
</evidence>
<dbReference type="PIRSF" id="PIRSF006603">
    <property type="entry name" value="DinF"/>
    <property type="match status" value="1"/>
</dbReference>
<dbReference type="GO" id="GO:0015297">
    <property type="term" value="F:antiporter activity"/>
    <property type="evidence" value="ECO:0007669"/>
    <property type="project" value="InterPro"/>
</dbReference>
<comment type="caution">
    <text evidence="9">The sequence shown here is derived from an EMBL/GenBank/DDBJ whole genome shotgun (WGS) entry which is preliminary data.</text>
</comment>
<organism evidence="9 10">
    <name type="scientific">Candidatus Avitreponema avistercoris</name>
    <dbReference type="NCBI Taxonomy" id="2840705"/>
    <lineage>
        <taxon>Bacteria</taxon>
        <taxon>Pseudomonadati</taxon>
        <taxon>Spirochaetota</taxon>
        <taxon>Spirochaetia</taxon>
        <taxon>Spirochaetales</taxon>
        <taxon>Candidatus Avitreponema</taxon>
    </lineage>
</organism>
<feature type="transmembrane region" description="Helical" evidence="8">
    <location>
        <begin position="417"/>
        <end position="440"/>
    </location>
</feature>
<dbReference type="AlphaFoldDB" id="A0A9D9EN39"/>
<feature type="transmembrane region" description="Helical" evidence="8">
    <location>
        <begin position="164"/>
        <end position="181"/>
    </location>
</feature>
<evidence type="ECO:0000313" key="9">
    <source>
        <dbReference type="EMBL" id="MBO8449615.1"/>
    </source>
</evidence>
<evidence type="ECO:0000256" key="6">
    <source>
        <dbReference type="ARBA" id="ARBA00023136"/>
    </source>
</evidence>
<proteinExistence type="predicted"/>
<gene>
    <name evidence="9" type="ORF">IAA96_00745</name>
</gene>
<dbReference type="InterPro" id="IPR052031">
    <property type="entry name" value="Membrane_Transporter-Flippase"/>
</dbReference>
<dbReference type="InterPro" id="IPR002528">
    <property type="entry name" value="MATE_fam"/>
</dbReference>
<feature type="transmembrane region" description="Helical" evidence="8">
    <location>
        <begin position="446"/>
        <end position="468"/>
    </location>
</feature>
<evidence type="ECO:0000256" key="5">
    <source>
        <dbReference type="ARBA" id="ARBA00022989"/>
    </source>
</evidence>